<evidence type="ECO:0000313" key="1">
    <source>
        <dbReference type="EMBL" id="KAG8479553.1"/>
    </source>
</evidence>
<sequence>MGNCLTLHRKRKKALPIETVFKLPSPLPTWPPGEGFAKGIIDLGGLQVCQISTFTKVWVTYQGGPDDLGATFFEPSLIPNGFHMLASYGQSNNRLLSGSVLVAKDDTDNQDLLIRPVDYSLIWTSESLGIKQDTNGYIWLPVAPEGYHALGHVVTNTEHKPPIDKIRCARSDFTDEIENQTWIWGLGKESNANELNYFTIMPMNRGPKQMGVCVGSFIAQNPNNPSLSHTPLACLRNKKPNYLSSMPNIQQIETLFQAYSPLIYFHPKETYLPSSVNWFFINGGLLYTKGDESNPVSIEPTGSNLPQGGSNDGNYWLDLPIDKPSKEKVKKGDLKETQVYLHVKPMLGATYTDIQIWVFYPFNGGAKAKAVFIDIPLGKIGEHIGDWEHLTLRISNFTGELQSVYFSAHSGGSWVTVSELEFNGGNKPCTYSSLHGHAMYSKPGLVLQGKGTIGIRNDTAKSKILMDTGVGFELVAGEYLGNSVLEPPWLNYCREWGPKVSYDLGDEIKKVGKLLPGIEKFMKSLPKELLRDLLSFIKSLNSESSSSINLQRQPNYKQTSAKFNFQPLEVSTLPCLGAHPFSIKNHFAAVQIAAAAVAVADHGAMERKPQAVEAVGLDTMQLDQPAFPLSSLHAPPDVVGHNSMAYR</sequence>
<dbReference type="PANTHER" id="PTHR48152:SF3">
    <property type="entry name" value="DUF946 FAMILY PROTEIN (DUF946)"/>
    <property type="match status" value="1"/>
</dbReference>
<dbReference type="Pfam" id="PF06101">
    <property type="entry name" value="Vps62"/>
    <property type="match status" value="1"/>
</dbReference>
<evidence type="ECO:0000313" key="2">
    <source>
        <dbReference type="Proteomes" id="UP000701853"/>
    </source>
</evidence>
<protein>
    <recommendedName>
        <fullName evidence="3">DUF946 domain-containing protein</fullName>
    </recommendedName>
</protein>
<dbReference type="Proteomes" id="UP000701853">
    <property type="component" value="Chromosome 11"/>
</dbReference>
<dbReference type="AlphaFoldDB" id="A0A8J5Y1N4"/>
<keyword evidence="2" id="KW-1185">Reference proteome</keyword>
<dbReference type="PANTHER" id="PTHR48152">
    <property type="entry name" value="F1C9.34 PROTEIN"/>
    <property type="match status" value="1"/>
</dbReference>
<evidence type="ECO:0008006" key="3">
    <source>
        <dbReference type="Google" id="ProtNLM"/>
    </source>
</evidence>
<gene>
    <name evidence="1" type="ORF">CXB51_029156</name>
</gene>
<dbReference type="EMBL" id="JAHUZN010000011">
    <property type="protein sequence ID" value="KAG8479553.1"/>
    <property type="molecule type" value="Genomic_DNA"/>
</dbReference>
<organism evidence="1 2">
    <name type="scientific">Gossypium anomalum</name>
    <dbReference type="NCBI Taxonomy" id="47600"/>
    <lineage>
        <taxon>Eukaryota</taxon>
        <taxon>Viridiplantae</taxon>
        <taxon>Streptophyta</taxon>
        <taxon>Embryophyta</taxon>
        <taxon>Tracheophyta</taxon>
        <taxon>Spermatophyta</taxon>
        <taxon>Magnoliopsida</taxon>
        <taxon>eudicotyledons</taxon>
        <taxon>Gunneridae</taxon>
        <taxon>Pentapetalae</taxon>
        <taxon>rosids</taxon>
        <taxon>malvids</taxon>
        <taxon>Malvales</taxon>
        <taxon>Malvaceae</taxon>
        <taxon>Malvoideae</taxon>
        <taxon>Gossypium</taxon>
    </lineage>
</organism>
<comment type="caution">
    <text evidence="1">The sequence shown here is derived from an EMBL/GenBank/DDBJ whole genome shotgun (WGS) entry which is preliminary data.</text>
</comment>
<proteinExistence type="predicted"/>
<reference evidence="1 2" key="1">
    <citation type="journal article" date="2021" name="bioRxiv">
        <title>The Gossypium anomalum genome as a resource for cotton improvement and evolutionary analysis of hybrid incompatibility.</title>
        <authorList>
            <person name="Grover C.E."/>
            <person name="Yuan D."/>
            <person name="Arick M.A."/>
            <person name="Miller E.R."/>
            <person name="Hu G."/>
            <person name="Peterson D.G."/>
            <person name="Wendel J.F."/>
            <person name="Udall J.A."/>
        </authorList>
    </citation>
    <scope>NUCLEOTIDE SEQUENCE [LARGE SCALE GENOMIC DNA]</scope>
    <source>
        <strain evidence="1">JFW-Udall</strain>
        <tissue evidence="1">Leaf</tissue>
    </source>
</reference>
<dbReference type="InterPro" id="IPR009291">
    <property type="entry name" value="Vps62"/>
</dbReference>
<name>A0A8J5Y1N4_9ROSI</name>
<accession>A0A8J5Y1N4</accession>
<dbReference type="OrthoDB" id="188042at2759"/>